<dbReference type="RefSeq" id="WP_402701032.1">
    <property type="nucleotide sequence ID" value="NZ_JBIUZV010000006.1"/>
</dbReference>
<keyword evidence="3" id="KW-1185">Reference proteome</keyword>
<dbReference type="EMBL" id="JBIUZV010000006">
    <property type="protein sequence ID" value="MFJ3046780.1"/>
    <property type="molecule type" value="Genomic_DNA"/>
</dbReference>
<sequence length="389" mass="43556">MTRLYHDYSAVWAVNFRVFYCWCAATGKPGFSLDTYFHLDETKLYRKNSYESLFLHQRYVTPEQETLILRLIDESYDPDDWHSLQANVILHLAFELAPRPSQMYALNAEDLEIIEAAGTQSNEANYFSLWLPLGKQRGAGVPERRPRRISAQLAKKIQLLTVLNNDLFGMPIKPLFCSIRHERLPANYIGKALLDALTPLCEQAVGATLMRHHLGQGLADQGASADVIADALGHNSTVAARAYIAATPTIAKIKSRALGKSESYKNIMKMMLTGDISDKRSFPKERWVKGVVHLQYVVGVGGCSLPANNHCPKNPIYSCYTCRKFHPFSDGPHEEVRSSLEMQAQTFIDSAANAAELDRSRVPVQLEQTLEAVSAVVRRCRENLEAGNA</sequence>
<comment type="caution">
    <text evidence="2">The sequence shown here is derived from an EMBL/GenBank/DDBJ whole genome shotgun (WGS) entry which is preliminary data.</text>
</comment>
<dbReference type="SUPFAM" id="SSF56349">
    <property type="entry name" value="DNA breaking-rejoining enzymes"/>
    <property type="match status" value="1"/>
</dbReference>
<gene>
    <name evidence="2" type="ORF">ACIPEN_13200</name>
</gene>
<name>A0ABW8F0G0_9BURK</name>
<dbReference type="Proteomes" id="UP001617427">
    <property type="component" value="Unassembled WGS sequence"/>
</dbReference>
<dbReference type="Gene3D" id="1.10.443.10">
    <property type="entry name" value="Intergrase catalytic core"/>
    <property type="match status" value="1"/>
</dbReference>
<evidence type="ECO:0000313" key="2">
    <source>
        <dbReference type="EMBL" id="MFJ3046780.1"/>
    </source>
</evidence>
<protein>
    <submittedName>
        <fullName evidence="2">Uncharacterized protein</fullName>
    </submittedName>
</protein>
<evidence type="ECO:0000256" key="1">
    <source>
        <dbReference type="ARBA" id="ARBA00023172"/>
    </source>
</evidence>
<accession>A0ABW8F0G0</accession>
<dbReference type="InterPro" id="IPR013762">
    <property type="entry name" value="Integrase-like_cat_sf"/>
</dbReference>
<evidence type="ECO:0000313" key="3">
    <source>
        <dbReference type="Proteomes" id="UP001617427"/>
    </source>
</evidence>
<reference evidence="2 3" key="1">
    <citation type="submission" date="2024-10" db="EMBL/GenBank/DDBJ databases">
        <title>The Natural Products Discovery Center: Release of the First 8490 Sequenced Strains for Exploring Actinobacteria Biosynthetic Diversity.</title>
        <authorList>
            <person name="Kalkreuter E."/>
            <person name="Kautsar S.A."/>
            <person name="Yang D."/>
            <person name="Bader C.D."/>
            <person name="Teijaro C.N."/>
            <person name="Fluegel L."/>
            <person name="Davis C.M."/>
            <person name="Simpson J.R."/>
            <person name="Lauterbach L."/>
            <person name="Steele A.D."/>
            <person name="Gui C."/>
            <person name="Meng S."/>
            <person name="Li G."/>
            <person name="Viehrig K."/>
            <person name="Ye F."/>
            <person name="Su P."/>
            <person name="Kiefer A.F."/>
            <person name="Nichols A."/>
            <person name="Cepeda A.J."/>
            <person name="Yan W."/>
            <person name="Fan B."/>
            <person name="Jiang Y."/>
            <person name="Adhikari A."/>
            <person name="Zheng C.-J."/>
            <person name="Schuster L."/>
            <person name="Cowan T.M."/>
            <person name="Smanski M.J."/>
            <person name="Chevrette M.G."/>
            <person name="De Carvalho L.P.S."/>
            <person name="Shen B."/>
        </authorList>
    </citation>
    <scope>NUCLEOTIDE SEQUENCE [LARGE SCALE GENOMIC DNA]</scope>
    <source>
        <strain evidence="2 3">NPDC087045</strain>
    </source>
</reference>
<keyword evidence="1" id="KW-0233">DNA recombination</keyword>
<proteinExistence type="predicted"/>
<dbReference type="InterPro" id="IPR011010">
    <property type="entry name" value="DNA_brk_join_enz"/>
</dbReference>
<organism evidence="2 3">
    <name type="scientific">Herbaspirillum chlorophenolicum</name>
    <dbReference type="NCBI Taxonomy" id="211589"/>
    <lineage>
        <taxon>Bacteria</taxon>
        <taxon>Pseudomonadati</taxon>
        <taxon>Pseudomonadota</taxon>
        <taxon>Betaproteobacteria</taxon>
        <taxon>Burkholderiales</taxon>
        <taxon>Oxalobacteraceae</taxon>
        <taxon>Herbaspirillum</taxon>
    </lineage>
</organism>